<dbReference type="Proteomes" id="UP000219020">
    <property type="component" value="Unassembled WGS sequence"/>
</dbReference>
<sequence length="62" mass="7096">MINDQSGIISVKVTKDNLDDKKPVSEMVEELWRCLYEDKGYISNPLKRELADRGVTLRTGVK</sequence>
<dbReference type="InterPro" id="IPR025668">
    <property type="entry name" value="Tnp_DDE_dom"/>
</dbReference>
<accession>A0A2A5T2N8</accession>
<dbReference type="Pfam" id="PF13612">
    <property type="entry name" value="DDE_Tnp_1_3"/>
    <property type="match status" value="1"/>
</dbReference>
<name>A0A2A5T2N8_9GAMM</name>
<proteinExistence type="predicted"/>
<dbReference type="RefSeq" id="WP_199399472.1">
    <property type="nucleotide sequence ID" value="NZ_NBYY01000020.1"/>
</dbReference>
<reference evidence="3" key="1">
    <citation type="submission" date="2017-04" db="EMBL/GenBank/DDBJ databases">
        <title>Genome evolution of the luminous symbionts of deep sea anglerfish.</title>
        <authorList>
            <person name="Hendry T.A."/>
        </authorList>
    </citation>
    <scope>NUCLEOTIDE SEQUENCE [LARGE SCALE GENOMIC DNA]</scope>
</reference>
<dbReference type="EMBL" id="NBYY01000020">
    <property type="protein sequence ID" value="PCS22429.1"/>
    <property type="molecule type" value="Genomic_DNA"/>
</dbReference>
<feature type="domain" description="Transposase DDE" evidence="1">
    <location>
        <begin position="1"/>
        <end position="61"/>
    </location>
</feature>
<dbReference type="AlphaFoldDB" id="A0A2A5T2N8"/>
<protein>
    <submittedName>
        <fullName evidence="2">Mobile element protein</fullName>
    </submittedName>
</protein>
<evidence type="ECO:0000313" key="3">
    <source>
        <dbReference type="Proteomes" id="UP000219020"/>
    </source>
</evidence>
<dbReference type="GeneID" id="66953363"/>
<organism evidence="2 3">
    <name type="scientific">Candidatus Enterovibrio escicola</name>
    <dbReference type="NCBI Taxonomy" id="1927127"/>
    <lineage>
        <taxon>Bacteria</taxon>
        <taxon>Pseudomonadati</taxon>
        <taxon>Pseudomonadota</taxon>
        <taxon>Gammaproteobacteria</taxon>
        <taxon>Vibrionales</taxon>
        <taxon>Vibrionaceae</taxon>
        <taxon>Enterovibrio</taxon>
    </lineage>
</organism>
<evidence type="ECO:0000313" key="2">
    <source>
        <dbReference type="EMBL" id="PCS22429.1"/>
    </source>
</evidence>
<keyword evidence="3" id="KW-1185">Reference proteome</keyword>
<comment type="caution">
    <text evidence="2">The sequence shown here is derived from an EMBL/GenBank/DDBJ whole genome shotgun (WGS) entry which is preliminary data.</text>
</comment>
<evidence type="ECO:0000259" key="1">
    <source>
        <dbReference type="Pfam" id="PF13612"/>
    </source>
</evidence>
<gene>
    <name evidence="2" type="ORF">BTN49_1954</name>
</gene>